<accession>A0ACC1NIE9</accession>
<protein>
    <submittedName>
        <fullName evidence="1">Uncharacterized protein</fullName>
    </submittedName>
</protein>
<keyword evidence="2" id="KW-1185">Reference proteome</keyword>
<evidence type="ECO:0000313" key="1">
    <source>
        <dbReference type="EMBL" id="KAJ2978381.1"/>
    </source>
</evidence>
<gene>
    <name evidence="1" type="ORF">NQ176_g3853</name>
</gene>
<dbReference type="EMBL" id="JANJQO010000381">
    <property type="protein sequence ID" value="KAJ2978381.1"/>
    <property type="molecule type" value="Genomic_DNA"/>
</dbReference>
<name>A0ACC1NIE9_9HYPO</name>
<comment type="caution">
    <text evidence="1">The sequence shown here is derived from an EMBL/GenBank/DDBJ whole genome shotgun (WGS) entry which is preliminary data.</text>
</comment>
<sequence>MCRFLVYKGSDEIMLSKLILDPTHSILKQSFDSRLRLDTRRGQNNADGFGIGFYTDPKLGAAPCLFTSTTPAWNCTNLQRIASKTASRLIFAHVRATTEGSLSEDNCHPFTHGSLMWMHNGGLGGWKHIKRRLGSHLADKWYLGVQGGTDSEWAFALFLDTLERLGHNPSACPPTGFGPTVLRKAVEQTIAKINELTDSIPKELLDGEDVDTRSLLNFALTDGHSIICTRYISSVRDEAASLYYSSGTRWATRSEAVDDRQYHMERQDKGADIVLVASEPLTFERENWVNVPTNSILTIHRQTVMVHPIMDKYYDRDPHHVRSSAFVHTKGLVSNEKNTSGSLSASSSSDTPPQASIFDSIKGLGQSSLSRSISPDFARVALTPTGVRDSRTLLTAHRSRPST</sequence>
<proteinExistence type="predicted"/>
<organism evidence="1 2">
    <name type="scientific">Zarea fungicola</name>
    <dbReference type="NCBI Taxonomy" id="93591"/>
    <lineage>
        <taxon>Eukaryota</taxon>
        <taxon>Fungi</taxon>
        <taxon>Dikarya</taxon>
        <taxon>Ascomycota</taxon>
        <taxon>Pezizomycotina</taxon>
        <taxon>Sordariomycetes</taxon>
        <taxon>Hypocreomycetidae</taxon>
        <taxon>Hypocreales</taxon>
        <taxon>Cordycipitaceae</taxon>
        <taxon>Zarea</taxon>
    </lineage>
</organism>
<reference evidence="1" key="1">
    <citation type="submission" date="2022-08" db="EMBL/GenBank/DDBJ databases">
        <title>Genome Sequence of Lecanicillium fungicola.</title>
        <authorList>
            <person name="Buettner E."/>
        </authorList>
    </citation>
    <scope>NUCLEOTIDE SEQUENCE</scope>
    <source>
        <strain evidence="1">Babe33</strain>
    </source>
</reference>
<dbReference type="Proteomes" id="UP001143910">
    <property type="component" value="Unassembled WGS sequence"/>
</dbReference>
<evidence type="ECO:0000313" key="2">
    <source>
        <dbReference type="Proteomes" id="UP001143910"/>
    </source>
</evidence>